<dbReference type="GO" id="GO:0006874">
    <property type="term" value="P:intracellular calcium ion homeostasis"/>
    <property type="evidence" value="ECO:0007669"/>
    <property type="project" value="TreeGrafter"/>
</dbReference>
<name>A0A0C3BG58_SERVB</name>
<dbReference type="PANTHER" id="PTHR31503:SF20">
    <property type="entry name" value="CA(2+)_H(+) EXCHANGER, PUTATIVE (EUROFUNG)-RELATED"/>
    <property type="match status" value="1"/>
</dbReference>
<evidence type="ECO:0000256" key="7">
    <source>
        <dbReference type="SAM" id="MobiDB-lite"/>
    </source>
</evidence>
<reference evidence="11" key="2">
    <citation type="submission" date="2015-01" db="EMBL/GenBank/DDBJ databases">
        <title>Evolutionary Origins and Diversification of the Mycorrhizal Mutualists.</title>
        <authorList>
            <consortium name="DOE Joint Genome Institute"/>
            <consortium name="Mycorrhizal Genomics Consortium"/>
            <person name="Kohler A."/>
            <person name="Kuo A."/>
            <person name="Nagy L.G."/>
            <person name="Floudas D."/>
            <person name="Copeland A."/>
            <person name="Barry K.W."/>
            <person name="Cichocki N."/>
            <person name="Veneault-Fourrey C."/>
            <person name="LaButti K."/>
            <person name="Lindquist E.A."/>
            <person name="Lipzen A."/>
            <person name="Lundell T."/>
            <person name="Morin E."/>
            <person name="Murat C."/>
            <person name="Riley R."/>
            <person name="Ohm R."/>
            <person name="Sun H."/>
            <person name="Tunlid A."/>
            <person name="Henrissat B."/>
            <person name="Grigoriev I.V."/>
            <person name="Hibbett D.S."/>
            <person name="Martin F."/>
        </authorList>
    </citation>
    <scope>NUCLEOTIDE SEQUENCE [LARGE SCALE GENOMIC DNA]</scope>
    <source>
        <strain evidence="11">MAFF 305830</strain>
    </source>
</reference>
<dbReference type="Pfam" id="PF01699">
    <property type="entry name" value="Na_Ca_ex"/>
    <property type="match status" value="2"/>
</dbReference>
<proteinExistence type="predicted"/>
<evidence type="ECO:0000256" key="5">
    <source>
        <dbReference type="ARBA" id="ARBA00023065"/>
    </source>
</evidence>
<evidence type="ECO:0000256" key="8">
    <source>
        <dbReference type="SAM" id="Phobius"/>
    </source>
</evidence>
<feature type="transmembrane region" description="Helical" evidence="8">
    <location>
        <begin position="184"/>
        <end position="203"/>
    </location>
</feature>
<keyword evidence="11" id="KW-1185">Reference proteome</keyword>
<feature type="compositionally biased region" description="Low complexity" evidence="7">
    <location>
        <begin position="1"/>
        <end position="16"/>
    </location>
</feature>
<feature type="domain" description="Sodium/calcium exchanger membrane region" evidence="9">
    <location>
        <begin position="326"/>
        <end position="476"/>
    </location>
</feature>
<dbReference type="STRING" id="933852.A0A0C3BG58"/>
<sequence length="536" mass="59516">MESVARQRQTTSTTAQNEKTGGDVSRLERGESALDDGNARTRHSPADENSVDPKDENEPPLTKSSRFKEFNRRLRGKHLERIPTVLESLIATFRQSWLNLALVFVVLSWVSHFAQWDERAIFVLSFLALIPLEKLLQFVSHQSMLYLGHSVGDLVNITLMNAIEAILAILLLRRDCELKLLQSTIIGVILLQLLLVPGVMFLAGGTRIKHQELHLSQTQLNQSMMTMGVMCMVIPAAYFAGVTKIGATSVATIVTDDFRDQMLKISRGMAIIMLLVYIGSRIYLVNPPGEDNAMDVYAAAGGHEAFREAEENLKTESPKIGPWFCFFLLIVLVAIIAVTAEWLVHSIEFVRHSAKINEEWFGLVLLPLVSFSGDGIITFSYAFRKVFFHHGKEAHPLADAKPIDLSIQFALFWTPLLVLIGWWTNKPLPLLFDIFEIVILVAAVFVVNYITADAKTNWAEGWMMICFFAIIALVAWFYPGQEYMEVFFPCVLAASEGGHGTTGEAVTEGATTASGEAAAAATTSHAATSEGHKFFF</sequence>
<dbReference type="InterPro" id="IPR004713">
    <property type="entry name" value="CaH_exchang"/>
</dbReference>
<evidence type="ECO:0000256" key="4">
    <source>
        <dbReference type="ARBA" id="ARBA00022989"/>
    </source>
</evidence>
<gene>
    <name evidence="10" type="ORF">M408DRAFT_328049</name>
</gene>
<keyword evidence="6 8" id="KW-0472">Membrane</keyword>
<evidence type="ECO:0000256" key="2">
    <source>
        <dbReference type="ARBA" id="ARBA00022448"/>
    </source>
</evidence>
<feature type="transmembrane region" description="Helical" evidence="8">
    <location>
        <begin position="97"/>
        <end position="114"/>
    </location>
</feature>
<dbReference type="GO" id="GO:0000329">
    <property type="term" value="C:fungal-type vacuole membrane"/>
    <property type="evidence" value="ECO:0007669"/>
    <property type="project" value="TreeGrafter"/>
</dbReference>
<dbReference type="AlphaFoldDB" id="A0A0C3BG58"/>
<accession>A0A0C3BG58</accession>
<feature type="transmembrane region" description="Helical" evidence="8">
    <location>
        <begin position="151"/>
        <end position="172"/>
    </location>
</feature>
<dbReference type="GO" id="GO:0012505">
    <property type="term" value="C:endomembrane system"/>
    <property type="evidence" value="ECO:0007669"/>
    <property type="project" value="UniProtKB-SubCell"/>
</dbReference>
<reference evidence="10 11" key="1">
    <citation type="submission" date="2014-04" db="EMBL/GenBank/DDBJ databases">
        <authorList>
            <consortium name="DOE Joint Genome Institute"/>
            <person name="Kuo A."/>
            <person name="Zuccaro A."/>
            <person name="Kohler A."/>
            <person name="Nagy L.G."/>
            <person name="Floudas D."/>
            <person name="Copeland A."/>
            <person name="Barry K.W."/>
            <person name="Cichocki N."/>
            <person name="Veneault-Fourrey C."/>
            <person name="LaButti K."/>
            <person name="Lindquist E.A."/>
            <person name="Lipzen A."/>
            <person name="Lundell T."/>
            <person name="Morin E."/>
            <person name="Murat C."/>
            <person name="Sun H."/>
            <person name="Tunlid A."/>
            <person name="Henrissat B."/>
            <person name="Grigoriev I.V."/>
            <person name="Hibbett D.S."/>
            <person name="Martin F."/>
            <person name="Nordberg H.P."/>
            <person name="Cantor M.N."/>
            <person name="Hua S.X."/>
        </authorList>
    </citation>
    <scope>NUCLEOTIDE SEQUENCE [LARGE SCALE GENOMIC DNA]</scope>
    <source>
        <strain evidence="10 11">MAFF 305830</strain>
    </source>
</reference>
<keyword evidence="3 8" id="KW-0812">Transmembrane</keyword>
<dbReference type="HOGENOM" id="CLU_008721_4_3_1"/>
<feature type="transmembrane region" description="Helical" evidence="8">
    <location>
        <begin position="403"/>
        <end position="424"/>
    </location>
</feature>
<evidence type="ECO:0000256" key="6">
    <source>
        <dbReference type="ARBA" id="ARBA00023136"/>
    </source>
</evidence>
<feature type="transmembrane region" description="Helical" evidence="8">
    <location>
        <begin position="265"/>
        <end position="284"/>
    </location>
</feature>
<feature type="transmembrane region" description="Helical" evidence="8">
    <location>
        <begin position="462"/>
        <end position="479"/>
    </location>
</feature>
<organism evidence="10 11">
    <name type="scientific">Serendipita vermifera MAFF 305830</name>
    <dbReference type="NCBI Taxonomy" id="933852"/>
    <lineage>
        <taxon>Eukaryota</taxon>
        <taxon>Fungi</taxon>
        <taxon>Dikarya</taxon>
        <taxon>Basidiomycota</taxon>
        <taxon>Agaricomycotina</taxon>
        <taxon>Agaricomycetes</taxon>
        <taxon>Sebacinales</taxon>
        <taxon>Serendipitaceae</taxon>
        <taxon>Serendipita</taxon>
    </lineage>
</organism>
<feature type="transmembrane region" description="Helical" evidence="8">
    <location>
        <begin position="360"/>
        <end position="383"/>
    </location>
</feature>
<dbReference type="InterPro" id="IPR004837">
    <property type="entry name" value="NaCa_Exmemb"/>
</dbReference>
<feature type="transmembrane region" description="Helical" evidence="8">
    <location>
        <begin position="320"/>
        <end position="340"/>
    </location>
</feature>
<feature type="transmembrane region" description="Helical" evidence="8">
    <location>
        <begin position="224"/>
        <end position="245"/>
    </location>
</feature>
<evidence type="ECO:0000313" key="10">
    <source>
        <dbReference type="EMBL" id="KIM30466.1"/>
    </source>
</evidence>
<evidence type="ECO:0000313" key="11">
    <source>
        <dbReference type="Proteomes" id="UP000054097"/>
    </source>
</evidence>
<dbReference type="OrthoDB" id="1699231at2759"/>
<evidence type="ECO:0000256" key="1">
    <source>
        <dbReference type="ARBA" id="ARBA00004127"/>
    </source>
</evidence>
<feature type="domain" description="Sodium/calcium exchanger membrane region" evidence="9">
    <location>
        <begin position="151"/>
        <end position="280"/>
    </location>
</feature>
<dbReference type="Proteomes" id="UP000054097">
    <property type="component" value="Unassembled WGS sequence"/>
</dbReference>
<evidence type="ECO:0000259" key="9">
    <source>
        <dbReference type="Pfam" id="PF01699"/>
    </source>
</evidence>
<keyword evidence="4 8" id="KW-1133">Transmembrane helix</keyword>
<dbReference type="GO" id="GO:0015369">
    <property type="term" value="F:calcium:proton antiporter activity"/>
    <property type="evidence" value="ECO:0007669"/>
    <property type="project" value="TreeGrafter"/>
</dbReference>
<dbReference type="PANTHER" id="PTHR31503">
    <property type="entry name" value="VACUOLAR CALCIUM ION TRANSPORTER"/>
    <property type="match status" value="1"/>
</dbReference>
<protein>
    <recommendedName>
        <fullName evidence="9">Sodium/calcium exchanger membrane region domain-containing protein</fullName>
    </recommendedName>
</protein>
<feature type="transmembrane region" description="Helical" evidence="8">
    <location>
        <begin position="430"/>
        <end position="450"/>
    </location>
</feature>
<comment type="subcellular location">
    <subcellularLocation>
        <location evidence="1">Endomembrane system</location>
        <topology evidence="1">Multi-pass membrane protein</topology>
    </subcellularLocation>
</comment>
<feature type="region of interest" description="Disordered" evidence="7">
    <location>
        <begin position="1"/>
        <end position="67"/>
    </location>
</feature>
<keyword evidence="2" id="KW-0813">Transport</keyword>
<evidence type="ECO:0000256" key="3">
    <source>
        <dbReference type="ARBA" id="ARBA00022692"/>
    </source>
</evidence>
<dbReference type="EMBL" id="KN824284">
    <property type="protein sequence ID" value="KIM30466.1"/>
    <property type="molecule type" value="Genomic_DNA"/>
</dbReference>
<keyword evidence="5" id="KW-0406">Ion transport</keyword>